<dbReference type="PANTHER" id="PTHR10256:SF0">
    <property type="entry name" value="INACTIVE SELENIDE, WATER DIKINASE-LIKE PROTEIN-RELATED"/>
    <property type="match status" value="1"/>
</dbReference>
<dbReference type="Proteomes" id="UP000001070">
    <property type="component" value="Unassembled WGS sequence"/>
</dbReference>
<keyword evidence="4" id="KW-0067">ATP-binding</keyword>
<keyword evidence="2" id="KW-0547">Nucleotide-binding</keyword>
<dbReference type="InterPro" id="IPR036676">
    <property type="entry name" value="PurM-like_C_sf"/>
</dbReference>
<dbReference type="Pfam" id="PF02769">
    <property type="entry name" value="AIRS_C"/>
    <property type="match status" value="1"/>
</dbReference>
<evidence type="ECO:0000256" key="2">
    <source>
        <dbReference type="ARBA" id="ARBA00022741"/>
    </source>
</evidence>
<dbReference type="SUPFAM" id="SSF55326">
    <property type="entry name" value="PurM N-terminal domain-like"/>
    <property type="match status" value="1"/>
</dbReference>
<keyword evidence="3" id="KW-0418">Kinase</keyword>
<keyword evidence="5" id="KW-0711">Selenium</keyword>
<dbReference type="GO" id="GO:0005737">
    <property type="term" value="C:cytoplasm"/>
    <property type="evidence" value="ECO:0007669"/>
    <property type="project" value="TreeGrafter"/>
</dbReference>
<dbReference type="GO" id="GO:0005524">
    <property type="term" value="F:ATP binding"/>
    <property type="evidence" value="ECO:0007669"/>
    <property type="project" value="UniProtKB-KW"/>
</dbReference>
<dbReference type="FunFam" id="3.90.650.10:FF:000010">
    <property type="entry name" value="Selenide, water dikinase"/>
    <property type="match status" value="1"/>
</dbReference>
<dbReference type="SUPFAM" id="SSF57716">
    <property type="entry name" value="Glucocorticoid receptor-like (DNA-binding domain)"/>
    <property type="match status" value="1"/>
</dbReference>
<dbReference type="GO" id="GO:0016260">
    <property type="term" value="P:selenocysteine biosynthetic process"/>
    <property type="evidence" value="ECO:0007669"/>
    <property type="project" value="TreeGrafter"/>
</dbReference>
<dbReference type="GO" id="GO:0004756">
    <property type="term" value="F:selenide, water dikinase activity"/>
    <property type="evidence" value="ECO:0007669"/>
    <property type="project" value="TreeGrafter"/>
</dbReference>
<sequence>MTLLEINAKRQQPLGEPSLSEMIKECIGYRTNPTDQICLSCILSVENAFQFKRRCEQSQQYFCSGMDCAVIPLARHKDYSLVQTVDFFYPLVDDPETMGRIALANVLSDVYAVGVTDIDKLELLISAPSNLTEKQRDIVVPLIMKGFQRASKDSGCFGSITIKSVIINPWCIVGGIATSVCRKQDIILPWNAKAGDVLVLTKPLGTQLATSAHIWQKEKNEKYQTLLTAFTDIDILDTFQMAIKSMTYLNRNAALLMHKYEAHAATDVTGFGLLGHAKNLVEFQKQSLLFKIHKLPIIKNVRKFGELVGQSAKLTAGKAVETSGGLLICLTPKAAEEFCEEFTKITKGAQKVFVIGEVADTNVSTANLAENVEYIEVTL</sequence>
<dbReference type="PANTHER" id="PTHR10256">
    <property type="entry name" value="SELENIDE, WATER DIKINASE"/>
    <property type="match status" value="1"/>
</dbReference>
<protein>
    <submittedName>
        <fullName evidence="8">GH13308</fullName>
    </submittedName>
</protein>
<feature type="domain" description="PurM-like N-terminal" evidence="6">
    <location>
        <begin position="65"/>
        <end position="156"/>
    </location>
</feature>
<dbReference type="STRING" id="7222.B4JPY3"/>
<gene>
    <name evidence="8" type="primary">Dgri\GH13308</name>
    <name evidence="8" type="ORF">Dgri_GH13308</name>
</gene>
<dbReference type="NCBIfam" id="TIGR00476">
    <property type="entry name" value="selD"/>
    <property type="match status" value="1"/>
</dbReference>
<dbReference type="HOGENOM" id="CLU_032859_1_0_1"/>
<keyword evidence="9" id="KW-1185">Reference proteome</keyword>
<organism evidence="9">
    <name type="scientific">Drosophila grimshawi</name>
    <name type="common">Hawaiian fruit fly</name>
    <name type="synonym">Idiomyia grimshawi</name>
    <dbReference type="NCBI Taxonomy" id="7222"/>
    <lineage>
        <taxon>Eukaryota</taxon>
        <taxon>Metazoa</taxon>
        <taxon>Ecdysozoa</taxon>
        <taxon>Arthropoda</taxon>
        <taxon>Hexapoda</taxon>
        <taxon>Insecta</taxon>
        <taxon>Pterygota</taxon>
        <taxon>Neoptera</taxon>
        <taxon>Endopterygota</taxon>
        <taxon>Diptera</taxon>
        <taxon>Brachycera</taxon>
        <taxon>Muscomorpha</taxon>
        <taxon>Ephydroidea</taxon>
        <taxon>Drosophilidae</taxon>
        <taxon>Drosophila</taxon>
        <taxon>Hawaiian Drosophila</taxon>
    </lineage>
</organism>
<evidence type="ECO:0000256" key="1">
    <source>
        <dbReference type="ARBA" id="ARBA00022679"/>
    </source>
</evidence>
<evidence type="ECO:0000256" key="4">
    <source>
        <dbReference type="ARBA" id="ARBA00022840"/>
    </source>
</evidence>
<feature type="domain" description="PurM-like C-terminal" evidence="7">
    <location>
        <begin position="193"/>
        <end position="363"/>
    </location>
</feature>
<name>B4JPY3_DROGR</name>
<keyword evidence="1" id="KW-0808">Transferase</keyword>
<accession>B4JPY3</accession>
<evidence type="ECO:0000259" key="7">
    <source>
        <dbReference type="Pfam" id="PF02769"/>
    </source>
</evidence>
<evidence type="ECO:0000313" key="8">
    <source>
        <dbReference type="EMBL" id="EDV98963.1"/>
    </source>
</evidence>
<dbReference type="InterPro" id="IPR010918">
    <property type="entry name" value="PurM-like_C_dom"/>
</dbReference>
<dbReference type="OrthoDB" id="409395at2759"/>
<dbReference type="Gene3D" id="3.90.650.10">
    <property type="entry name" value="PurM-like C-terminal domain"/>
    <property type="match status" value="1"/>
</dbReference>
<dbReference type="Gene3D" id="3.30.1330.10">
    <property type="entry name" value="PurM-like, N-terminal domain"/>
    <property type="match status" value="1"/>
</dbReference>
<dbReference type="EMBL" id="CH916372">
    <property type="protein sequence ID" value="EDV98963.1"/>
    <property type="molecule type" value="Genomic_DNA"/>
</dbReference>
<proteinExistence type="predicted"/>
<dbReference type="eggNOG" id="KOG3939">
    <property type="taxonomic scope" value="Eukaryota"/>
</dbReference>
<dbReference type="InParanoid" id="B4JPY3"/>
<dbReference type="SMR" id="B4JPY3"/>
<dbReference type="OMA" id="INPWCIV"/>
<dbReference type="PhylomeDB" id="B4JPY3"/>
<dbReference type="SUPFAM" id="SSF56042">
    <property type="entry name" value="PurM C-terminal domain-like"/>
    <property type="match status" value="1"/>
</dbReference>
<evidence type="ECO:0000313" key="9">
    <source>
        <dbReference type="Proteomes" id="UP000001070"/>
    </source>
</evidence>
<reference evidence="8 9" key="1">
    <citation type="journal article" date="2007" name="Nature">
        <title>Evolution of genes and genomes on the Drosophila phylogeny.</title>
        <authorList>
            <consortium name="Drosophila 12 Genomes Consortium"/>
            <person name="Clark A.G."/>
            <person name="Eisen M.B."/>
            <person name="Smith D.R."/>
            <person name="Bergman C.M."/>
            <person name="Oliver B."/>
            <person name="Markow T.A."/>
            <person name="Kaufman T.C."/>
            <person name="Kellis M."/>
            <person name="Gelbart W."/>
            <person name="Iyer V.N."/>
            <person name="Pollard D.A."/>
            <person name="Sackton T.B."/>
            <person name="Larracuente A.M."/>
            <person name="Singh N.D."/>
            <person name="Abad J.P."/>
            <person name="Abt D.N."/>
            <person name="Adryan B."/>
            <person name="Aguade M."/>
            <person name="Akashi H."/>
            <person name="Anderson W.W."/>
            <person name="Aquadro C.F."/>
            <person name="Ardell D.H."/>
            <person name="Arguello R."/>
            <person name="Artieri C.G."/>
            <person name="Barbash D.A."/>
            <person name="Barker D."/>
            <person name="Barsanti P."/>
            <person name="Batterham P."/>
            <person name="Batzoglou S."/>
            <person name="Begun D."/>
            <person name="Bhutkar A."/>
            <person name="Blanco E."/>
            <person name="Bosak S.A."/>
            <person name="Bradley R.K."/>
            <person name="Brand A.D."/>
            <person name="Brent M.R."/>
            <person name="Brooks A.N."/>
            <person name="Brown R.H."/>
            <person name="Butlin R.K."/>
            <person name="Caggese C."/>
            <person name="Calvi B.R."/>
            <person name="Bernardo de Carvalho A."/>
            <person name="Caspi A."/>
            <person name="Castrezana S."/>
            <person name="Celniker S.E."/>
            <person name="Chang J.L."/>
            <person name="Chapple C."/>
            <person name="Chatterji S."/>
            <person name="Chinwalla A."/>
            <person name="Civetta A."/>
            <person name="Clifton S.W."/>
            <person name="Comeron J.M."/>
            <person name="Costello J.C."/>
            <person name="Coyne J.A."/>
            <person name="Daub J."/>
            <person name="David R.G."/>
            <person name="Delcher A.L."/>
            <person name="Delehaunty K."/>
            <person name="Do C.B."/>
            <person name="Ebling H."/>
            <person name="Edwards K."/>
            <person name="Eickbush T."/>
            <person name="Evans J.D."/>
            <person name="Filipski A."/>
            <person name="Findeiss S."/>
            <person name="Freyhult E."/>
            <person name="Fulton L."/>
            <person name="Fulton R."/>
            <person name="Garcia A.C."/>
            <person name="Gardiner A."/>
            <person name="Garfield D.A."/>
            <person name="Garvin B.E."/>
            <person name="Gibson G."/>
            <person name="Gilbert D."/>
            <person name="Gnerre S."/>
            <person name="Godfrey J."/>
            <person name="Good R."/>
            <person name="Gotea V."/>
            <person name="Gravely B."/>
            <person name="Greenberg A.J."/>
            <person name="Griffiths-Jones S."/>
            <person name="Gross S."/>
            <person name="Guigo R."/>
            <person name="Gustafson E.A."/>
            <person name="Haerty W."/>
            <person name="Hahn M.W."/>
            <person name="Halligan D.L."/>
            <person name="Halpern A.L."/>
            <person name="Halter G.M."/>
            <person name="Han M.V."/>
            <person name="Heger A."/>
            <person name="Hillier L."/>
            <person name="Hinrichs A.S."/>
            <person name="Holmes I."/>
            <person name="Hoskins R.A."/>
            <person name="Hubisz M.J."/>
            <person name="Hultmark D."/>
            <person name="Huntley M.A."/>
            <person name="Jaffe D.B."/>
            <person name="Jagadeeshan S."/>
            <person name="Jeck W.R."/>
            <person name="Johnson J."/>
            <person name="Jones C.D."/>
            <person name="Jordan W.C."/>
            <person name="Karpen G.H."/>
            <person name="Kataoka E."/>
            <person name="Keightley P.D."/>
            <person name="Kheradpour P."/>
            <person name="Kirkness E.F."/>
            <person name="Koerich L.B."/>
            <person name="Kristiansen K."/>
            <person name="Kudrna D."/>
            <person name="Kulathinal R.J."/>
            <person name="Kumar S."/>
            <person name="Kwok R."/>
            <person name="Lander E."/>
            <person name="Langley C.H."/>
            <person name="Lapoint R."/>
            <person name="Lazzaro B.P."/>
            <person name="Lee S.J."/>
            <person name="Levesque L."/>
            <person name="Li R."/>
            <person name="Lin C.F."/>
            <person name="Lin M.F."/>
            <person name="Lindblad-Toh K."/>
            <person name="Llopart A."/>
            <person name="Long M."/>
            <person name="Low L."/>
            <person name="Lozovsky E."/>
            <person name="Lu J."/>
            <person name="Luo M."/>
            <person name="Machado C.A."/>
            <person name="Makalowski W."/>
            <person name="Marzo M."/>
            <person name="Matsuda M."/>
            <person name="Matzkin L."/>
            <person name="McAllister B."/>
            <person name="McBride C.S."/>
            <person name="McKernan B."/>
            <person name="McKernan K."/>
            <person name="Mendez-Lago M."/>
            <person name="Minx P."/>
            <person name="Mollenhauer M.U."/>
            <person name="Montooth K."/>
            <person name="Mount S.M."/>
            <person name="Mu X."/>
            <person name="Myers E."/>
            <person name="Negre B."/>
            <person name="Newfeld S."/>
            <person name="Nielsen R."/>
            <person name="Noor M.A."/>
            <person name="O'Grady P."/>
            <person name="Pachter L."/>
            <person name="Papaceit M."/>
            <person name="Parisi M.J."/>
            <person name="Parisi M."/>
            <person name="Parts L."/>
            <person name="Pedersen J.S."/>
            <person name="Pesole G."/>
            <person name="Phillippy A.M."/>
            <person name="Ponting C.P."/>
            <person name="Pop M."/>
            <person name="Porcelli D."/>
            <person name="Powell J.R."/>
            <person name="Prohaska S."/>
            <person name="Pruitt K."/>
            <person name="Puig M."/>
            <person name="Quesneville H."/>
            <person name="Ram K.R."/>
            <person name="Rand D."/>
            <person name="Rasmussen M.D."/>
            <person name="Reed L.K."/>
            <person name="Reenan R."/>
            <person name="Reily A."/>
            <person name="Remington K.A."/>
            <person name="Rieger T.T."/>
            <person name="Ritchie M.G."/>
            <person name="Robin C."/>
            <person name="Rogers Y.H."/>
            <person name="Rohde C."/>
            <person name="Rozas J."/>
            <person name="Rubenfield M.J."/>
            <person name="Ruiz A."/>
            <person name="Russo S."/>
            <person name="Salzberg S.L."/>
            <person name="Sanchez-Gracia A."/>
            <person name="Saranga D.J."/>
            <person name="Sato H."/>
            <person name="Schaeffer S.W."/>
            <person name="Schatz M.C."/>
            <person name="Schlenke T."/>
            <person name="Schwartz R."/>
            <person name="Segarra C."/>
            <person name="Singh R.S."/>
            <person name="Sirot L."/>
            <person name="Sirota M."/>
            <person name="Sisneros N.B."/>
            <person name="Smith C.D."/>
            <person name="Smith T.F."/>
            <person name="Spieth J."/>
            <person name="Stage D.E."/>
            <person name="Stark A."/>
            <person name="Stephan W."/>
            <person name="Strausberg R.L."/>
            <person name="Strempel S."/>
            <person name="Sturgill D."/>
            <person name="Sutton G."/>
            <person name="Sutton G.G."/>
            <person name="Tao W."/>
            <person name="Teichmann S."/>
            <person name="Tobari Y.N."/>
            <person name="Tomimura Y."/>
            <person name="Tsolas J.M."/>
            <person name="Valente V.L."/>
            <person name="Venter E."/>
            <person name="Venter J.C."/>
            <person name="Vicario S."/>
            <person name="Vieira F.G."/>
            <person name="Vilella A.J."/>
            <person name="Villasante A."/>
            <person name="Walenz B."/>
            <person name="Wang J."/>
            <person name="Wasserman M."/>
            <person name="Watts T."/>
            <person name="Wilson D."/>
            <person name="Wilson R.K."/>
            <person name="Wing R.A."/>
            <person name="Wolfner M.F."/>
            <person name="Wong A."/>
            <person name="Wong G.K."/>
            <person name="Wu C.I."/>
            <person name="Wu G."/>
            <person name="Yamamoto D."/>
            <person name="Yang H.P."/>
            <person name="Yang S.P."/>
            <person name="Yorke J.A."/>
            <person name="Yoshida K."/>
            <person name="Zdobnov E."/>
            <person name="Zhang P."/>
            <person name="Zhang Y."/>
            <person name="Zimin A.V."/>
            <person name="Baldwin J."/>
            <person name="Abdouelleil A."/>
            <person name="Abdulkadir J."/>
            <person name="Abebe A."/>
            <person name="Abera B."/>
            <person name="Abreu J."/>
            <person name="Acer S.C."/>
            <person name="Aftuck L."/>
            <person name="Alexander A."/>
            <person name="An P."/>
            <person name="Anderson E."/>
            <person name="Anderson S."/>
            <person name="Arachi H."/>
            <person name="Azer M."/>
            <person name="Bachantsang P."/>
            <person name="Barry A."/>
            <person name="Bayul T."/>
            <person name="Berlin A."/>
            <person name="Bessette D."/>
            <person name="Bloom T."/>
            <person name="Blye J."/>
            <person name="Boguslavskiy L."/>
            <person name="Bonnet C."/>
            <person name="Boukhgalter B."/>
            <person name="Bourzgui I."/>
            <person name="Brown A."/>
            <person name="Cahill P."/>
            <person name="Channer S."/>
            <person name="Cheshatsang Y."/>
            <person name="Chuda L."/>
            <person name="Citroen M."/>
            <person name="Collymore A."/>
            <person name="Cooke P."/>
            <person name="Costello M."/>
            <person name="D'Aco K."/>
            <person name="Daza R."/>
            <person name="De Haan G."/>
            <person name="DeGray S."/>
            <person name="DeMaso C."/>
            <person name="Dhargay N."/>
            <person name="Dooley K."/>
            <person name="Dooley E."/>
            <person name="Doricent M."/>
            <person name="Dorje P."/>
            <person name="Dorjee K."/>
            <person name="Dupes A."/>
            <person name="Elong R."/>
            <person name="Falk J."/>
            <person name="Farina A."/>
            <person name="Faro S."/>
            <person name="Ferguson D."/>
            <person name="Fisher S."/>
            <person name="Foley C.D."/>
            <person name="Franke A."/>
            <person name="Friedrich D."/>
            <person name="Gadbois L."/>
            <person name="Gearin G."/>
            <person name="Gearin C.R."/>
            <person name="Giannoukos G."/>
            <person name="Goode T."/>
            <person name="Graham J."/>
            <person name="Grandbois E."/>
            <person name="Grewal S."/>
            <person name="Gyaltsen K."/>
            <person name="Hafez N."/>
            <person name="Hagos B."/>
            <person name="Hall J."/>
            <person name="Henson C."/>
            <person name="Hollinger A."/>
            <person name="Honan T."/>
            <person name="Huard M.D."/>
            <person name="Hughes L."/>
            <person name="Hurhula B."/>
            <person name="Husby M.E."/>
            <person name="Kamat A."/>
            <person name="Kanga B."/>
            <person name="Kashin S."/>
            <person name="Khazanovich D."/>
            <person name="Kisner P."/>
            <person name="Lance K."/>
            <person name="Lara M."/>
            <person name="Lee W."/>
            <person name="Lennon N."/>
            <person name="Letendre F."/>
            <person name="LeVine R."/>
            <person name="Lipovsky A."/>
            <person name="Liu X."/>
            <person name="Liu J."/>
            <person name="Liu S."/>
            <person name="Lokyitsang T."/>
            <person name="Lokyitsang Y."/>
            <person name="Lubonja R."/>
            <person name="Lui A."/>
            <person name="MacDonald P."/>
            <person name="Magnisalis V."/>
            <person name="Maru K."/>
            <person name="Matthews C."/>
            <person name="McCusker W."/>
            <person name="McDonough S."/>
            <person name="Mehta T."/>
            <person name="Meldrim J."/>
            <person name="Meneus L."/>
            <person name="Mihai O."/>
            <person name="Mihalev A."/>
            <person name="Mihova T."/>
            <person name="Mittelman R."/>
            <person name="Mlenga V."/>
            <person name="Montmayeur A."/>
            <person name="Mulrain L."/>
            <person name="Navidi A."/>
            <person name="Naylor J."/>
            <person name="Negash T."/>
            <person name="Nguyen T."/>
            <person name="Nguyen N."/>
            <person name="Nicol R."/>
            <person name="Norbu C."/>
            <person name="Norbu N."/>
            <person name="Novod N."/>
            <person name="O'Neill B."/>
            <person name="Osman S."/>
            <person name="Markiewicz E."/>
            <person name="Oyono O.L."/>
            <person name="Patti C."/>
            <person name="Phunkhang P."/>
            <person name="Pierre F."/>
            <person name="Priest M."/>
            <person name="Raghuraman S."/>
            <person name="Rege F."/>
            <person name="Reyes R."/>
            <person name="Rise C."/>
            <person name="Rogov P."/>
            <person name="Ross K."/>
            <person name="Ryan E."/>
            <person name="Settipalli S."/>
            <person name="Shea T."/>
            <person name="Sherpa N."/>
            <person name="Shi L."/>
            <person name="Shih D."/>
            <person name="Sparrow T."/>
            <person name="Spaulding J."/>
            <person name="Stalker J."/>
            <person name="Stange-Thomann N."/>
            <person name="Stavropoulos S."/>
            <person name="Stone C."/>
            <person name="Strader C."/>
            <person name="Tesfaye S."/>
            <person name="Thomson T."/>
            <person name="Thoulutsang Y."/>
            <person name="Thoulutsang D."/>
            <person name="Topham K."/>
            <person name="Topping I."/>
            <person name="Tsamla T."/>
            <person name="Vassiliev H."/>
            <person name="Vo A."/>
            <person name="Wangchuk T."/>
            <person name="Wangdi T."/>
            <person name="Weiand M."/>
            <person name="Wilkinson J."/>
            <person name="Wilson A."/>
            <person name="Yadav S."/>
            <person name="Young G."/>
            <person name="Yu Q."/>
            <person name="Zembek L."/>
            <person name="Zhong D."/>
            <person name="Zimmer A."/>
            <person name="Zwirko Z."/>
            <person name="Jaffe D.B."/>
            <person name="Alvarez P."/>
            <person name="Brockman W."/>
            <person name="Butler J."/>
            <person name="Chin C."/>
            <person name="Gnerre S."/>
            <person name="Grabherr M."/>
            <person name="Kleber M."/>
            <person name="Mauceli E."/>
            <person name="MacCallum I."/>
        </authorList>
    </citation>
    <scope>NUCLEOTIDE SEQUENCE [LARGE SCALE GENOMIC DNA]</scope>
    <source>
        <strain evidence="9">Tucson 15287-2541.00</strain>
    </source>
</reference>
<evidence type="ECO:0000259" key="6">
    <source>
        <dbReference type="Pfam" id="PF00586"/>
    </source>
</evidence>
<dbReference type="InterPro" id="IPR036921">
    <property type="entry name" value="PurM-like_N_sf"/>
</dbReference>
<dbReference type="AlphaFoldDB" id="B4JPY3"/>
<dbReference type="InterPro" id="IPR016188">
    <property type="entry name" value="PurM-like_N"/>
</dbReference>
<evidence type="ECO:0000256" key="3">
    <source>
        <dbReference type="ARBA" id="ARBA00022777"/>
    </source>
</evidence>
<dbReference type="InterPro" id="IPR004536">
    <property type="entry name" value="SPS/SelD"/>
</dbReference>
<dbReference type="Pfam" id="PF00586">
    <property type="entry name" value="AIRS"/>
    <property type="match status" value="1"/>
</dbReference>
<dbReference type="FunCoup" id="B4JPY3">
    <property type="interactions" value="135"/>
</dbReference>
<evidence type="ECO:0000256" key="5">
    <source>
        <dbReference type="ARBA" id="ARBA00023266"/>
    </source>
</evidence>
<dbReference type="PIRSF" id="PIRSF036407">
    <property type="entry name" value="Selenphspht_syn"/>
    <property type="match status" value="1"/>
</dbReference>